<dbReference type="AlphaFoldDB" id="M0B1G3"/>
<dbReference type="PATRIC" id="fig|1227492.4.peg.717"/>
<dbReference type="RefSeq" id="WP_006166126.1">
    <property type="nucleotide sequence ID" value="NZ_AOIN01000030.1"/>
</dbReference>
<gene>
    <name evidence="3" type="ORF">C482_03709</name>
</gene>
<keyword evidence="1" id="KW-0812">Transmembrane</keyword>
<dbReference type="OrthoDB" id="330460at2157"/>
<evidence type="ECO:0000313" key="3">
    <source>
        <dbReference type="EMBL" id="ELZ03509.1"/>
    </source>
</evidence>
<keyword evidence="1" id="KW-1133">Transmembrane helix</keyword>
<dbReference type="Pfam" id="PF26255">
    <property type="entry name" value="Viral_env_HRPV"/>
    <property type="match status" value="1"/>
</dbReference>
<feature type="domain" description="Envelope protein N-terminal" evidence="2">
    <location>
        <begin position="54"/>
        <end position="342"/>
    </location>
</feature>
<sequence length="601" mass="64792">MIGAGGSQVAPQYSPIGRAEAIAPAAVAFYLASGAAAGVTTASVADLWSRPSTDIDPDDVLSEQIYQSAQSVAAGRESFVDEMEHDFLGVEDPQNTPYGRVAWQSIRSSSVREAVNGGTESDVAQAAQQAHREQTTKSIVNMVERWNTAINALAEEIVLTVEEGLQDTLNLEYGDFAVADLSYAEPLEVGQSDAFDGDGSVLWEIDVDLPMDETDLDQRDEPLKLVFPSIDRNGDVQGAAPWLGQWMPAENEDWRSTPVVQAEHASLDTVTVIDGDMMASVVSEIDDAYAGIQNDLNTYVENLYQGVHEGAIDPSDVLSSQDIVDEFADSDEQTRVAAELLAAGANVPDSAGYRAQISHPDLQSDELWGMLYPQFDGNPMTIAPGMTLDPEDYNMAYFGYGSEIDDDWQTVTLSGEEPLEILRTDGVEGQESIESVSAEAGEYGRVVLWTGEDPPDPIAEPTDHDGWMVVVEGDTERHVADVADVVEDGDDWVLETTDLSSGETIATVEVVPSVEHSRSIDYVADPTEVDSDETLERMEALRQQVDDLEDALEDDGFWGGGGFGDFGGIPGWGIAAGVVVIAIGLIANSPFGRAVREARRR</sequence>
<comment type="caution">
    <text evidence="3">The sequence shown here is derived from an EMBL/GenBank/DDBJ whole genome shotgun (WGS) entry which is preliminary data.</text>
</comment>
<organism evidence="3 4">
    <name type="scientific">Natrialba chahannaoensis JCM 10990</name>
    <dbReference type="NCBI Taxonomy" id="1227492"/>
    <lineage>
        <taxon>Archaea</taxon>
        <taxon>Methanobacteriati</taxon>
        <taxon>Methanobacteriota</taxon>
        <taxon>Stenosarchaea group</taxon>
        <taxon>Halobacteria</taxon>
        <taxon>Halobacteriales</taxon>
        <taxon>Natrialbaceae</taxon>
        <taxon>Natrialba</taxon>
    </lineage>
</organism>
<dbReference type="STRING" id="1227492.C482_03709"/>
<reference evidence="3 4" key="1">
    <citation type="journal article" date="2014" name="PLoS Genet.">
        <title>Phylogenetically driven sequencing of extremely halophilic archaea reveals strategies for static and dynamic osmo-response.</title>
        <authorList>
            <person name="Becker E.A."/>
            <person name="Seitzer P.M."/>
            <person name="Tritt A."/>
            <person name="Larsen D."/>
            <person name="Krusor M."/>
            <person name="Yao A.I."/>
            <person name="Wu D."/>
            <person name="Madern D."/>
            <person name="Eisen J.A."/>
            <person name="Darling A.E."/>
            <person name="Facciotti M.T."/>
        </authorList>
    </citation>
    <scope>NUCLEOTIDE SEQUENCE [LARGE SCALE GENOMIC DNA]</scope>
    <source>
        <strain evidence="3 4">JCM 10990</strain>
    </source>
</reference>
<accession>M0B1G3</accession>
<evidence type="ECO:0000313" key="4">
    <source>
        <dbReference type="Proteomes" id="UP000011693"/>
    </source>
</evidence>
<dbReference type="InterPro" id="IPR058677">
    <property type="entry name" value="ORF4_N"/>
</dbReference>
<evidence type="ECO:0000256" key="1">
    <source>
        <dbReference type="SAM" id="Phobius"/>
    </source>
</evidence>
<proteinExistence type="predicted"/>
<name>M0B1G3_9EURY</name>
<evidence type="ECO:0000259" key="2">
    <source>
        <dbReference type="Pfam" id="PF26255"/>
    </source>
</evidence>
<dbReference type="EMBL" id="AOIN01000030">
    <property type="protein sequence ID" value="ELZ03509.1"/>
    <property type="molecule type" value="Genomic_DNA"/>
</dbReference>
<protein>
    <recommendedName>
        <fullName evidence="2">Envelope protein N-terminal domain-containing protein</fullName>
    </recommendedName>
</protein>
<keyword evidence="4" id="KW-1185">Reference proteome</keyword>
<dbReference type="Proteomes" id="UP000011693">
    <property type="component" value="Unassembled WGS sequence"/>
</dbReference>
<keyword evidence="1" id="KW-0472">Membrane</keyword>
<feature type="transmembrane region" description="Helical" evidence="1">
    <location>
        <begin position="572"/>
        <end position="591"/>
    </location>
</feature>